<name>A0A8S5NQ19_9CAUD</name>
<accession>A0A8S5NQ19</accession>
<dbReference type="EMBL" id="BK015224">
    <property type="protein sequence ID" value="DAD96793.1"/>
    <property type="molecule type" value="Genomic_DNA"/>
</dbReference>
<evidence type="ECO:0000313" key="1">
    <source>
        <dbReference type="EMBL" id="DAD96793.1"/>
    </source>
</evidence>
<protein>
    <submittedName>
        <fullName evidence="1">Uncharacterized protein</fullName>
    </submittedName>
</protein>
<sequence>MRGILLKDGELVRVFDYVDDETIGYEFLTCGVDLNTYRWFVSGRTNYMFSPDGKIELREVTDSQLKIMVEERIEAVKKELYWLEEIKEGCSGGSD</sequence>
<organism evidence="1">
    <name type="scientific">Podoviridae sp. ctdDI2</name>
    <dbReference type="NCBI Taxonomy" id="2826567"/>
    <lineage>
        <taxon>Viruses</taxon>
        <taxon>Duplodnaviria</taxon>
        <taxon>Heunggongvirae</taxon>
        <taxon>Uroviricota</taxon>
        <taxon>Caudoviricetes</taxon>
    </lineage>
</organism>
<proteinExistence type="predicted"/>
<reference evidence="1" key="1">
    <citation type="journal article" date="2021" name="Proc. Natl. Acad. Sci. U.S.A.">
        <title>A Catalog of Tens of Thousands of Viruses from Human Metagenomes Reveals Hidden Associations with Chronic Diseases.</title>
        <authorList>
            <person name="Tisza M.J."/>
            <person name="Buck C.B."/>
        </authorList>
    </citation>
    <scope>NUCLEOTIDE SEQUENCE</scope>
    <source>
        <strain evidence="1">CtdDI2</strain>
    </source>
</reference>